<dbReference type="Pfam" id="PF09976">
    <property type="entry name" value="TPR_21"/>
    <property type="match status" value="1"/>
</dbReference>
<dbReference type="PANTHER" id="PTHR38035">
    <property type="entry name" value="UPF0070 PROTEIN YFGM"/>
    <property type="match status" value="1"/>
</dbReference>
<dbReference type="InterPro" id="IPR018704">
    <property type="entry name" value="SecYEG/CpoB_TPR"/>
</dbReference>
<reference evidence="11 12" key="1">
    <citation type="journal article" date="2015" name="Environ. Microbiol.">
        <title>Methane oxidation coupled to nitrate reduction under hypoxia by the Gammaproteobacterium Methylomonas denitrificans, sp. nov. type strain FJG1.</title>
        <authorList>
            <person name="Kits K.D."/>
            <person name="Klotz M.G."/>
            <person name="Stein L.Y."/>
        </authorList>
    </citation>
    <scope>NUCLEOTIDE SEQUENCE [LARGE SCALE GENOMIC DNA]</scope>
    <source>
        <strain evidence="11 12">FJG1</strain>
    </source>
</reference>
<evidence type="ECO:0000256" key="1">
    <source>
        <dbReference type="ARBA" id="ARBA00004401"/>
    </source>
</evidence>
<dbReference type="KEGG" id="mdn:JT25_004440"/>
<dbReference type="GO" id="GO:0044877">
    <property type="term" value="F:protein-containing complex binding"/>
    <property type="evidence" value="ECO:0007669"/>
    <property type="project" value="InterPro"/>
</dbReference>
<organism evidence="11 12">
    <name type="scientific">Methylomonas denitrificans</name>
    <dbReference type="NCBI Taxonomy" id="1538553"/>
    <lineage>
        <taxon>Bacteria</taxon>
        <taxon>Pseudomonadati</taxon>
        <taxon>Pseudomonadota</taxon>
        <taxon>Gammaproteobacteria</taxon>
        <taxon>Methylococcales</taxon>
        <taxon>Methylococcaceae</taxon>
        <taxon>Methylomonas</taxon>
    </lineage>
</organism>
<dbReference type="InterPro" id="IPR011990">
    <property type="entry name" value="TPR-like_helical_dom_sf"/>
</dbReference>
<feature type="transmembrane region" description="Helical" evidence="9">
    <location>
        <begin position="24"/>
        <end position="42"/>
    </location>
</feature>
<feature type="domain" description="Ancillary SecYEG translocon subunit/Cell division coordinator CpoB TPR" evidence="10">
    <location>
        <begin position="15"/>
        <end position="207"/>
    </location>
</feature>
<dbReference type="Gene3D" id="1.25.40.10">
    <property type="entry name" value="Tetratricopeptide repeat domain"/>
    <property type="match status" value="1"/>
</dbReference>
<sequence length="218" mass="23947">MAIYDTEEEQLEQLKKWWEANQTSLIAGVVTAIVLVSGWNLWQNHQLEKRAQASQMYQQLLDSAAKDNSESTEKLAERLPIEFPGTAYANYAGLQLAKSKVQKGDLEGAKAILEKSIKEADSDELGHVARLRLIQLMLATGQYEQGLQLIAAVDPAKSEGFSASYDELQGDLYVALDRLDEARSAYQSAIRTGQATPLTQFKLDDVATPSNAAPATTN</sequence>
<dbReference type="GO" id="GO:0005886">
    <property type="term" value="C:plasma membrane"/>
    <property type="evidence" value="ECO:0007669"/>
    <property type="project" value="UniProtKB-SubCell"/>
</dbReference>
<accession>A0A126T0X1</accession>
<dbReference type="RefSeq" id="WP_036274829.1">
    <property type="nucleotide sequence ID" value="NZ_CP014476.1"/>
</dbReference>
<proteinExistence type="inferred from homology"/>
<evidence type="ECO:0000313" key="12">
    <source>
        <dbReference type="Proteomes" id="UP000030512"/>
    </source>
</evidence>
<comment type="similarity">
    <text evidence="7">Belongs to the YfgM family.</text>
</comment>
<evidence type="ECO:0000256" key="8">
    <source>
        <dbReference type="ARBA" id="ARBA00024235"/>
    </source>
</evidence>
<evidence type="ECO:0000256" key="6">
    <source>
        <dbReference type="ARBA" id="ARBA00023186"/>
    </source>
</evidence>
<protein>
    <recommendedName>
        <fullName evidence="8">Ancillary SecYEG translocon subunit</fullName>
    </recommendedName>
</protein>
<evidence type="ECO:0000256" key="2">
    <source>
        <dbReference type="ARBA" id="ARBA00022475"/>
    </source>
</evidence>
<evidence type="ECO:0000256" key="3">
    <source>
        <dbReference type="ARBA" id="ARBA00022692"/>
    </source>
</evidence>
<keyword evidence="12" id="KW-1185">Reference proteome</keyword>
<dbReference type="InterPro" id="IPR026039">
    <property type="entry name" value="YfgM"/>
</dbReference>
<dbReference type="OrthoDB" id="9789675at2"/>
<keyword evidence="3 9" id="KW-0812">Transmembrane</keyword>
<keyword evidence="6" id="KW-0143">Chaperone</keyword>
<evidence type="ECO:0000313" key="11">
    <source>
        <dbReference type="EMBL" id="AMK75739.1"/>
    </source>
</evidence>
<keyword evidence="4 9" id="KW-1133">Transmembrane helix</keyword>
<evidence type="ECO:0000256" key="4">
    <source>
        <dbReference type="ARBA" id="ARBA00022989"/>
    </source>
</evidence>
<comment type="subcellular location">
    <subcellularLocation>
        <location evidence="1">Cell membrane</location>
        <topology evidence="1">Single-pass type II membrane protein</topology>
    </subcellularLocation>
</comment>
<dbReference type="EMBL" id="CP014476">
    <property type="protein sequence ID" value="AMK75739.1"/>
    <property type="molecule type" value="Genomic_DNA"/>
</dbReference>
<dbReference type="Proteomes" id="UP000030512">
    <property type="component" value="Chromosome"/>
</dbReference>
<evidence type="ECO:0000256" key="9">
    <source>
        <dbReference type="SAM" id="Phobius"/>
    </source>
</evidence>
<keyword evidence="2" id="KW-1003">Cell membrane</keyword>
<keyword evidence="5 9" id="KW-0472">Membrane</keyword>
<evidence type="ECO:0000256" key="5">
    <source>
        <dbReference type="ARBA" id="ARBA00023136"/>
    </source>
</evidence>
<dbReference type="STRING" id="1538553.JT25_004440"/>
<dbReference type="SUPFAM" id="SSF48452">
    <property type="entry name" value="TPR-like"/>
    <property type="match status" value="1"/>
</dbReference>
<evidence type="ECO:0000259" key="10">
    <source>
        <dbReference type="Pfam" id="PF09976"/>
    </source>
</evidence>
<dbReference type="PANTHER" id="PTHR38035:SF1">
    <property type="entry name" value="ANCILLARY SECYEG TRANSLOCON SUBUNIT"/>
    <property type="match status" value="1"/>
</dbReference>
<dbReference type="PIRSF" id="PIRSF006170">
    <property type="entry name" value="YfgM"/>
    <property type="match status" value="1"/>
</dbReference>
<name>A0A126T0X1_9GAMM</name>
<gene>
    <name evidence="11" type="ORF">JT25_004440</name>
</gene>
<evidence type="ECO:0000256" key="7">
    <source>
        <dbReference type="ARBA" id="ARBA00024197"/>
    </source>
</evidence>
<dbReference type="AlphaFoldDB" id="A0A126T0X1"/>